<dbReference type="Proteomes" id="UP000276133">
    <property type="component" value="Unassembled WGS sequence"/>
</dbReference>
<comment type="caution">
    <text evidence="1">The sequence shown here is derived from an EMBL/GenBank/DDBJ whole genome shotgun (WGS) entry which is preliminary data.</text>
</comment>
<dbReference type="EMBL" id="REGN01003090">
    <property type="protein sequence ID" value="RNA24620.1"/>
    <property type="molecule type" value="Genomic_DNA"/>
</dbReference>
<dbReference type="AlphaFoldDB" id="A0A3M7RMI6"/>
<protein>
    <submittedName>
        <fullName evidence="1">Uncharacterized protein</fullName>
    </submittedName>
</protein>
<reference evidence="1 2" key="1">
    <citation type="journal article" date="2018" name="Sci. Rep.">
        <title>Genomic signatures of local adaptation to the degree of environmental predictability in rotifers.</title>
        <authorList>
            <person name="Franch-Gras L."/>
            <person name="Hahn C."/>
            <person name="Garcia-Roger E.M."/>
            <person name="Carmona M.J."/>
            <person name="Serra M."/>
            <person name="Gomez A."/>
        </authorList>
    </citation>
    <scope>NUCLEOTIDE SEQUENCE [LARGE SCALE GENOMIC DNA]</scope>
    <source>
        <strain evidence="1">HYR1</strain>
    </source>
</reference>
<organism evidence="1 2">
    <name type="scientific">Brachionus plicatilis</name>
    <name type="common">Marine rotifer</name>
    <name type="synonym">Brachionus muelleri</name>
    <dbReference type="NCBI Taxonomy" id="10195"/>
    <lineage>
        <taxon>Eukaryota</taxon>
        <taxon>Metazoa</taxon>
        <taxon>Spiralia</taxon>
        <taxon>Gnathifera</taxon>
        <taxon>Rotifera</taxon>
        <taxon>Eurotatoria</taxon>
        <taxon>Monogononta</taxon>
        <taxon>Pseudotrocha</taxon>
        <taxon>Ploima</taxon>
        <taxon>Brachionidae</taxon>
        <taxon>Brachionus</taxon>
    </lineage>
</organism>
<sequence length="98" mass="11347">FIFEILSLKEQQIFKEFAIFGTLDIPTNSSAVIEKKTECLVENLIQDCFFKLVIVEISNDEKKFALYSSDLTFVFLLILHKFTKFSSASTKFFEKSSK</sequence>
<name>A0A3M7RMI6_BRAPC</name>
<feature type="non-terminal residue" evidence="1">
    <location>
        <position position="1"/>
    </location>
</feature>
<gene>
    <name evidence="1" type="ORF">BpHYR1_002668</name>
</gene>
<keyword evidence="2" id="KW-1185">Reference proteome</keyword>
<evidence type="ECO:0000313" key="2">
    <source>
        <dbReference type="Proteomes" id="UP000276133"/>
    </source>
</evidence>
<proteinExistence type="predicted"/>
<evidence type="ECO:0000313" key="1">
    <source>
        <dbReference type="EMBL" id="RNA24620.1"/>
    </source>
</evidence>
<accession>A0A3M7RMI6</accession>